<evidence type="ECO:0000313" key="2">
    <source>
        <dbReference type="Proteomes" id="UP000308886"/>
    </source>
</evidence>
<dbReference type="Proteomes" id="UP000308886">
    <property type="component" value="Unassembled WGS sequence"/>
</dbReference>
<accession>A0AC61QNA9</accession>
<reference evidence="1" key="1">
    <citation type="submission" date="2019-04" db="EMBL/GenBank/DDBJ databases">
        <title>Microbes associate with the intestines of laboratory mice.</title>
        <authorList>
            <person name="Navarre W."/>
            <person name="Wong E."/>
            <person name="Huang K."/>
            <person name="Tropini C."/>
            <person name="Ng K."/>
            <person name="Yu B."/>
        </authorList>
    </citation>
    <scope>NUCLEOTIDE SEQUENCE</scope>
    <source>
        <strain evidence="1">NM73_A23</strain>
    </source>
</reference>
<name>A0AC61QNA9_9BACT</name>
<keyword evidence="2" id="KW-1185">Reference proteome</keyword>
<comment type="caution">
    <text evidence="1">The sequence shown here is derived from an EMBL/GenBank/DDBJ whole genome shotgun (WGS) entry which is preliminary data.</text>
</comment>
<protein>
    <submittedName>
        <fullName evidence="1">Uncharacterized protein</fullName>
    </submittedName>
</protein>
<dbReference type="EMBL" id="SRZC01000019">
    <property type="protein sequence ID" value="TGX81145.1"/>
    <property type="molecule type" value="Genomic_DNA"/>
</dbReference>
<proteinExistence type="predicted"/>
<gene>
    <name evidence="1" type="ORF">E5358_11020</name>
</gene>
<organism evidence="1 2">
    <name type="scientific">Palleniella muris</name>
    <dbReference type="NCBI Taxonomy" id="3038145"/>
    <lineage>
        <taxon>Bacteria</taxon>
        <taxon>Pseudomonadati</taxon>
        <taxon>Bacteroidota</taxon>
        <taxon>Bacteroidia</taxon>
        <taxon>Bacteroidales</taxon>
        <taxon>Prevotellaceae</taxon>
        <taxon>Palleniella</taxon>
    </lineage>
</organism>
<evidence type="ECO:0000313" key="1">
    <source>
        <dbReference type="EMBL" id="TGX81145.1"/>
    </source>
</evidence>
<sequence>MNTALKQINVKDAQIKDVSDWAFYTCEDLKEVALPDGLVAIGDNVFRVCSFTSIK</sequence>